<evidence type="ECO:0000313" key="4">
    <source>
        <dbReference type="Proteomes" id="UP000290218"/>
    </source>
</evidence>
<comment type="caution">
    <text evidence="3">The sequence shown here is derived from an EMBL/GenBank/DDBJ whole genome shotgun (WGS) entry which is preliminary data.</text>
</comment>
<feature type="transmembrane region" description="Helical" evidence="1">
    <location>
        <begin position="191"/>
        <end position="210"/>
    </location>
</feature>
<feature type="transmembrane region" description="Helical" evidence="1">
    <location>
        <begin position="253"/>
        <end position="273"/>
    </location>
</feature>
<dbReference type="PANTHER" id="PTHR22911:SF137">
    <property type="entry name" value="SOLUTE CARRIER FAMILY 35 MEMBER G2-RELATED"/>
    <property type="match status" value="1"/>
</dbReference>
<organism evidence="3 4">
    <name type="scientific">Oleiharenicola lentus</name>
    <dbReference type="NCBI Taxonomy" id="2508720"/>
    <lineage>
        <taxon>Bacteria</taxon>
        <taxon>Pseudomonadati</taxon>
        <taxon>Verrucomicrobiota</taxon>
        <taxon>Opitutia</taxon>
        <taxon>Opitutales</taxon>
        <taxon>Opitutaceae</taxon>
        <taxon>Oleiharenicola</taxon>
    </lineage>
</organism>
<evidence type="ECO:0000256" key="1">
    <source>
        <dbReference type="SAM" id="Phobius"/>
    </source>
</evidence>
<reference evidence="3 4" key="1">
    <citation type="submission" date="2019-01" db="EMBL/GenBank/DDBJ databases">
        <title>Lacunisphaera sp. strain TWA-58.</title>
        <authorList>
            <person name="Chen W.-M."/>
        </authorList>
    </citation>
    <scope>NUCLEOTIDE SEQUENCE [LARGE SCALE GENOMIC DNA]</scope>
    <source>
        <strain evidence="3 4">TWA-58</strain>
    </source>
</reference>
<feature type="transmembrane region" description="Helical" evidence="1">
    <location>
        <begin position="159"/>
        <end position="176"/>
    </location>
</feature>
<keyword evidence="1" id="KW-0812">Transmembrane</keyword>
<sequence>MSWIVGSLLSALFLGFYDLSKKHALHGNAVLPVLFLSTVCGAVVWLALLGVGMAVPAALPAAFVPAPMTPGQHGLVFLKSVIVASSWAFTYFGIKHLPLSLAAPIRATGPLWTLLGALIVLGERPSWLENAGIFVTLASFWGLSVAGRAEGVHFHRNKWVGCMVAGTLCGAVSGLYDKHLLGTVGLSAAQVQAWFTLYLPVVMLPLIVGWWRRWWPRNEFHWRWSIALIALSLLVADFVYFEALRDPEALVSVVSSLRRGSTLVAFAGGIWLFHETKGAAKLPAVLGIVAGITLTLLG</sequence>
<keyword evidence="4" id="KW-1185">Reference proteome</keyword>
<dbReference type="AlphaFoldDB" id="A0A4Q1C5Z1"/>
<dbReference type="EMBL" id="SDHX01000002">
    <property type="protein sequence ID" value="RXK53851.1"/>
    <property type="molecule type" value="Genomic_DNA"/>
</dbReference>
<feature type="transmembrane region" description="Helical" evidence="1">
    <location>
        <begin position="75"/>
        <end position="94"/>
    </location>
</feature>
<protein>
    <submittedName>
        <fullName evidence="3">DMT family transporter</fullName>
    </submittedName>
</protein>
<accession>A0A4Q1C5Z1</accession>
<proteinExistence type="predicted"/>
<keyword evidence="1" id="KW-0472">Membrane</keyword>
<dbReference type="Proteomes" id="UP000290218">
    <property type="component" value="Unassembled WGS sequence"/>
</dbReference>
<dbReference type="InterPro" id="IPR037185">
    <property type="entry name" value="EmrE-like"/>
</dbReference>
<feature type="transmembrane region" description="Helical" evidence="1">
    <location>
        <begin position="127"/>
        <end position="147"/>
    </location>
</feature>
<dbReference type="Pfam" id="PF00892">
    <property type="entry name" value="EamA"/>
    <property type="match status" value="1"/>
</dbReference>
<feature type="transmembrane region" description="Helical" evidence="1">
    <location>
        <begin position="222"/>
        <end position="241"/>
    </location>
</feature>
<dbReference type="GO" id="GO:0016020">
    <property type="term" value="C:membrane"/>
    <property type="evidence" value="ECO:0007669"/>
    <property type="project" value="InterPro"/>
</dbReference>
<dbReference type="RefSeq" id="WP_129049883.1">
    <property type="nucleotide sequence ID" value="NZ_SDHX01000002.1"/>
</dbReference>
<feature type="transmembrane region" description="Helical" evidence="1">
    <location>
        <begin position="30"/>
        <end position="63"/>
    </location>
</feature>
<gene>
    <name evidence="3" type="ORF">ESB00_19410</name>
</gene>
<dbReference type="PANTHER" id="PTHR22911">
    <property type="entry name" value="ACYL-MALONYL CONDENSING ENZYME-RELATED"/>
    <property type="match status" value="1"/>
</dbReference>
<dbReference type="Gene3D" id="1.10.3730.20">
    <property type="match status" value="1"/>
</dbReference>
<dbReference type="OrthoDB" id="244774at2"/>
<evidence type="ECO:0000313" key="3">
    <source>
        <dbReference type="EMBL" id="RXK53851.1"/>
    </source>
</evidence>
<dbReference type="SUPFAM" id="SSF103481">
    <property type="entry name" value="Multidrug resistance efflux transporter EmrE"/>
    <property type="match status" value="2"/>
</dbReference>
<evidence type="ECO:0000259" key="2">
    <source>
        <dbReference type="Pfam" id="PF00892"/>
    </source>
</evidence>
<dbReference type="InterPro" id="IPR000620">
    <property type="entry name" value="EamA_dom"/>
</dbReference>
<name>A0A4Q1C5Z1_9BACT</name>
<feature type="domain" description="EamA" evidence="2">
    <location>
        <begin position="2"/>
        <end position="143"/>
    </location>
</feature>
<keyword evidence="1" id="KW-1133">Transmembrane helix</keyword>
<feature type="transmembrane region" description="Helical" evidence="1">
    <location>
        <begin position="280"/>
        <end position="297"/>
    </location>
</feature>